<name>A0A8W8IUW3_MAGGI</name>
<keyword evidence="1" id="KW-1133">Transmembrane helix</keyword>
<keyword evidence="1" id="KW-0472">Membrane</keyword>
<evidence type="ECO:0000256" key="1">
    <source>
        <dbReference type="SAM" id="Phobius"/>
    </source>
</evidence>
<keyword evidence="4" id="KW-1185">Reference proteome</keyword>
<protein>
    <submittedName>
        <fullName evidence="3">Uncharacterized protein</fullName>
    </submittedName>
</protein>
<sequence length="161" mass="16731">MKLGIYSTPPSKMRSFATVAILALVAVAAVNAQWFGDDGFDDFFDDDDDYRIYMGGYAPSAGFGPLSSGYVMGSMGSVGMGSMGSSIAYSHGHGGKSGKAMYIPYAVPTPVAAQPTPLPLELLYGNVQTTQSGLFGGNGSGLLLLLFLLPLLLNNNNNTSG</sequence>
<feature type="chain" id="PRO_5036499367" evidence="2">
    <location>
        <begin position="33"/>
        <end position="161"/>
    </location>
</feature>
<accession>A0A8W8IUW3</accession>
<reference evidence="3" key="1">
    <citation type="submission" date="2022-08" db="UniProtKB">
        <authorList>
            <consortium name="EnsemblMetazoa"/>
        </authorList>
    </citation>
    <scope>IDENTIFICATION</scope>
    <source>
        <strain evidence="3">05x7-T-G4-1.051#20</strain>
    </source>
</reference>
<dbReference type="AlphaFoldDB" id="A0A8W8IUW3"/>
<dbReference type="Proteomes" id="UP000005408">
    <property type="component" value="Unassembled WGS sequence"/>
</dbReference>
<feature type="signal peptide" evidence="2">
    <location>
        <begin position="1"/>
        <end position="32"/>
    </location>
</feature>
<keyword evidence="1" id="KW-0812">Transmembrane</keyword>
<organism evidence="3 4">
    <name type="scientific">Magallana gigas</name>
    <name type="common">Pacific oyster</name>
    <name type="synonym">Crassostrea gigas</name>
    <dbReference type="NCBI Taxonomy" id="29159"/>
    <lineage>
        <taxon>Eukaryota</taxon>
        <taxon>Metazoa</taxon>
        <taxon>Spiralia</taxon>
        <taxon>Lophotrochozoa</taxon>
        <taxon>Mollusca</taxon>
        <taxon>Bivalvia</taxon>
        <taxon>Autobranchia</taxon>
        <taxon>Pteriomorphia</taxon>
        <taxon>Ostreida</taxon>
        <taxon>Ostreoidea</taxon>
        <taxon>Ostreidae</taxon>
        <taxon>Magallana</taxon>
    </lineage>
</organism>
<feature type="transmembrane region" description="Helical" evidence="1">
    <location>
        <begin position="133"/>
        <end position="153"/>
    </location>
</feature>
<evidence type="ECO:0000313" key="3">
    <source>
        <dbReference type="EnsemblMetazoa" id="G15784.1:cds"/>
    </source>
</evidence>
<keyword evidence="2" id="KW-0732">Signal</keyword>
<evidence type="ECO:0000313" key="4">
    <source>
        <dbReference type="Proteomes" id="UP000005408"/>
    </source>
</evidence>
<dbReference type="EnsemblMetazoa" id="G15784.1">
    <property type="protein sequence ID" value="G15784.1:cds"/>
    <property type="gene ID" value="G15784"/>
</dbReference>
<proteinExistence type="predicted"/>
<evidence type="ECO:0000256" key="2">
    <source>
        <dbReference type="SAM" id="SignalP"/>
    </source>
</evidence>